<proteinExistence type="predicted"/>
<accession>A0ABQ7ELK0</accession>
<comment type="caution">
    <text evidence="2">The sequence shown here is derived from an EMBL/GenBank/DDBJ whole genome shotgun (WGS) entry which is preliminary data.</text>
</comment>
<dbReference type="EMBL" id="QGKV02000299">
    <property type="protein sequence ID" value="KAF3597443.1"/>
    <property type="molecule type" value="Genomic_DNA"/>
</dbReference>
<sequence>MVSIDTMRASPMSVDEHRPTHLVQHRSTPSMESVGLCETVRIMTHDEFEARHPYPPMPYRVTKDDINRQQQSVTNQHQQSGDD</sequence>
<protein>
    <recommendedName>
        <fullName evidence="4">Neprosin activation peptide domain-containing protein</fullName>
    </recommendedName>
</protein>
<reference evidence="2 3" key="1">
    <citation type="journal article" date="2020" name="BMC Genomics">
        <title>Intraspecific diversification of the crop wild relative Brassica cretica Lam. using demographic model selection.</title>
        <authorList>
            <person name="Kioukis A."/>
            <person name="Michalopoulou V.A."/>
            <person name="Briers L."/>
            <person name="Pirintsos S."/>
            <person name="Studholme D.J."/>
            <person name="Pavlidis P."/>
            <person name="Sarris P.F."/>
        </authorList>
    </citation>
    <scope>NUCLEOTIDE SEQUENCE [LARGE SCALE GENOMIC DNA]</scope>
    <source>
        <strain evidence="3">cv. PFS-1207/04</strain>
    </source>
</reference>
<gene>
    <name evidence="2" type="ORF">DY000_02020824</name>
</gene>
<evidence type="ECO:0000256" key="1">
    <source>
        <dbReference type="SAM" id="MobiDB-lite"/>
    </source>
</evidence>
<feature type="region of interest" description="Disordered" evidence="1">
    <location>
        <begin position="1"/>
        <end position="32"/>
    </location>
</feature>
<evidence type="ECO:0000313" key="3">
    <source>
        <dbReference type="Proteomes" id="UP000266723"/>
    </source>
</evidence>
<feature type="compositionally biased region" description="Low complexity" evidence="1">
    <location>
        <begin position="69"/>
        <end position="83"/>
    </location>
</feature>
<feature type="region of interest" description="Disordered" evidence="1">
    <location>
        <begin position="50"/>
        <end position="83"/>
    </location>
</feature>
<evidence type="ECO:0000313" key="2">
    <source>
        <dbReference type="EMBL" id="KAF3597443.1"/>
    </source>
</evidence>
<keyword evidence="3" id="KW-1185">Reference proteome</keyword>
<dbReference type="Proteomes" id="UP000266723">
    <property type="component" value="Unassembled WGS sequence"/>
</dbReference>
<name>A0ABQ7ELK0_BRACR</name>
<evidence type="ECO:0008006" key="4">
    <source>
        <dbReference type="Google" id="ProtNLM"/>
    </source>
</evidence>
<organism evidence="2 3">
    <name type="scientific">Brassica cretica</name>
    <name type="common">Mustard</name>
    <dbReference type="NCBI Taxonomy" id="69181"/>
    <lineage>
        <taxon>Eukaryota</taxon>
        <taxon>Viridiplantae</taxon>
        <taxon>Streptophyta</taxon>
        <taxon>Embryophyta</taxon>
        <taxon>Tracheophyta</taxon>
        <taxon>Spermatophyta</taxon>
        <taxon>Magnoliopsida</taxon>
        <taxon>eudicotyledons</taxon>
        <taxon>Gunneridae</taxon>
        <taxon>Pentapetalae</taxon>
        <taxon>rosids</taxon>
        <taxon>malvids</taxon>
        <taxon>Brassicales</taxon>
        <taxon>Brassicaceae</taxon>
        <taxon>Brassiceae</taxon>
        <taxon>Brassica</taxon>
    </lineage>
</organism>